<gene>
    <name evidence="3" type="ORF">Cha6605_5457</name>
</gene>
<dbReference type="KEGG" id="cmp:Cha6605_5457"/>
<dbReference type="AlphaFoldDB" id="K9UMM7"/>
<feature type="domain" description="DUF7133" evidence="2">
    <location>
        <begin position="41"/>
        <end position="154"/>
    </location>
</feature>
<evidence type="ECO:0000259" key="2">
    <source>
        <dbReference type="Pfam" id="PF23500"/>
    </source>
</evidence>
<organism evidence="3 4">
    <name type="scientific">Chamaesiphon minutus (strain ATCC 27169 / PCC 6605)</name>
    <dbReference type="NCBI Taxonomy" id="1173020"/>
    <lineage>
        <taxon>Bacteria</taxon>
        <taxon>Bacillati</taxon>
        <taxon>Cyanobacteriota</taxon>
        <taxon>Cyanophyceae</taxon>
        <taxon>Gomontiellales</taxon>
        <taxon>Chamaesiphonaceae</taxon>
        <taxon>Chamaesiphon</taxon>
    </lineage>
</organism>
<feature type="chain" id="PRO_5003936413" evidence="1">
    <location>
        <begin position="24"/>
        <end position="496"/>
    </location>
</feature>
<name>K9UMM7_CHAP6</name>
<dbReference type="NCBIfam" id="TIGR02595">
    <property type="entry name" value="PEP_CTERM"/>
    <property type="match status" value="1"/>
</dbReference>
<dbReference type="InterPro" id="IPR026374">
    <property type="entry name" value="Cyano_PEP"/>
</dbReference>
<reference evidence="3 4" key="1">
    <citation type="submission" date="2012-05" db="EMBL/GenBank/DDBJ databases">
        <title>Finished chromosome of genome of Chamaesiphon sp. PCC 6605.</title>
        <authorList>
            <consortium name="US DOE Joint Genome Institute"/>
            <person name="Gugger M."/>
            <person name="Coursin T."/>
            <person name="Rippka R."/>
            <person name="Tandeau De Marsac N."/>
            <person name="Huntemann M."/>
            <person name="Wei C.-L."/>
            <person name="Han J."/>
            <person name="Detter J.C."/>
            <person name="Han C."/>
            <person name="Tapia R."/>
            <person name="Chen A."/>
            <person name="Kyrpides N."/>
            <person name="Mavromatis K."/>
            <person name="Markowitz V."/>
            <person name="Szeto E."/>
            <person name="Ivanova N."/>
            <person name="Pagani I."/>
            <person name="Pati A."/>
            <person name="Goodwin L."/>
            <person name="Nordberg H.P."/>
            <person name="Cantor M.N."/>
            <person name="Hua S.X."/>
            <person name="Woyke T."/>
            <person name="Kerfeld C.A."/>
        </authorList>
    </citation>
    <scope>NUCLEOTIDE SEQUENCE [LARGE SCALE GENOMIC DNA]</scope>
    <source>
        <strain evidence="4">ATCC 27169 / PCC 6605</strain>
    </source>
</reference>
<dbReference type="eggNOG" id="COG2133">
    <property type="taxonomic scope" value="Bacteria"/>
</dbReference>
<dbReference type="Gene3D" id="2.120.10.30">
    <property type="entry name" value="TolB, C-terminal domain"/>
    <property type="match status" value="1"/>
</dbReference>
<dbReference type="OrthoDB" id="9770043at2"/>
<proteinExistence type="predicted"/>
<protein>
    <submittedName>
        <fullName evidence="3">PEP-CTERM putative exosortase interaction domain-containing protein</fullName>
    </submittedName>
</protein>
<dbReference type="RefSeq" id="WP_015162425.1">
    <property type="nucleotide sequence ID" value="NC_019697.1"/>
</dbReference>
<dbReference type="InterPro" id="IPR011042">
    <property type="entry name" value="6-blade_b-propeller_TolB-like"/>
</dbReference>
<keyword evidence="4" id="KW-1185">Reference proteome</keyword>
<sequence>MKNVYRVAGLAGCFLTLSLSSEAVRAVDLGIDPRFQDRFRITEFATGLDFPNGIAQLGDGSLVVGTTQGRNFFDRDAKGQLIRLQDTNGDGVAETKTILYDGAQPGNNLPGGISAVRVIDNYLFVTTFGEGHDRISIFQQGANFSANSLAFKGSVDFAFPAGRYQATSALAVRQTGTEQFDLFFNLGATVNNQATLPNSISVSGQNGITLPLTNLTGDSIYKLPITIGSNLTVGQPTVIATGLRNAAALEFSKTTGDLYIGENGIDNITNVGLYQSLTADEINRLTVAQLDNSDPKNFGFPAYGTQYGLPGVFVNGEGQIVSTKDPSFLDPLATFQPLDDPKIGSQSTGVASIAFVPTAFPNELKNGLFLGFFGRLVYGPDDDIKNPLIYYDLATNEYSHFLSTNRVGGNFGHFGSLLASDDSLFATDIGARSGLLFSSPGSGLGKVYQLQALQTAQIVPEPSTMLGTALAIGCGAWLKRKVKKVRHRELAICGDG</sequence>
<dbReference type="HOGENOM" id="CLU_549467_0_0_3"/>
<feature type="signal peptide" evidence="1">
    <location>
        <begin position="1"/>
        <end position="23"/>
    </location>
</feature>
<evidence type="ECO:0000313" key="3">
    <source>
        <dbReference type="EMBL" id="AFY96342.1"/>
    </source>
</evidence>
<dbReference type="Proteomes" id="UP000010366">
    <property type="component" value="Chromosome"/>
</dbReference>
<accession>K9UMM7</accession>
<dbReference type="InterPro" id="IPR055557">
    <property type="entry name" value="DUF7133"/>
</dbReference>
<dbReference type="Pfam" id="PF23500">
    <property type="entry name" value="DUF7133"/>
    <property type="match status" value="1"/>
</dbReference>
<evidence type="ECO:0000313" key="4">
    <source>
        <dbReference type="Proteomes" id="UP000010366"/>
    </source>
</evidence>
<dbReference type="InterPro" id="IPR013424">
    <property type="entry name" value="Ice-binding_C"/>
</dbReference>
<dbReference type="EMBL" id="CP003600">
    <property type="protein sequence ID" value="AFY96342.1"/>
    <property type="molecule type" value="Genomic_DNA"/>
</dbReference>
<dbReference type="NCBIfam" id="TIGR04155">
    <property type="entry name" value="cyano_PEP"/>
    <property type="match status" value="1"/>
</dbReference>
<evidence type="ECO:0000256" key="1">
    <source>
        <dbReference type="SAM" id="SignalP"/>
    </source>
</evidence>
<keyword evidence="1" id="KW-0732">Signal</keyword>
<dbReference type="SUPFAM" id="SSF63829">
    <property type="entry name" value="Calcium-dependent phosphotriesterase"/>
    <property type="match status" value="1"/>
</dbReference>